<protein>
    <submittedName>
        <fullName evidence="3">Tripartite tricarboxylate transporter TctB family protein</fullName>
    </submittedName>
</protein>
<keyword evidence="1" id="KW-1133">Transmembrane helix</keyword>
<evidence type="ECO:0000313" key="3">
    <source>
        <dbReference type="EMBL" id="MBC6470888.1"/>
    </source>
</evidence>
<feature type="transmembrane region" description="Helical" evidence="1">
    <location>
        <begin position="63"/>
        <end position="80"/>
    </location>
</feature>
<feature type="domain" description="DUF1468" evidence="2">
    <location>
        <begin position="29"/>
        <end position="190"/>
    </location>
</feature>
<dbReference type="Pfam" id="PF07331">
    <property type="entry name" value="TctB"/>
    <property type="match status" value="1"/>
</dbReference>
<proteinExistence type="predicted"/>
<sequence length="197" mass="20633">MTAPPAEGAPAVVRPPNRRPRPTALTAFLGVLVVVLAVYTQLAMGMEWRTHAGRIGPGFFPRIIGILGMVLCCVAAVRSLEPAAEPAGPVEAVRSADPVRAVEVVEPDGEPAGEAEPSRHPWLLAVTAVGLAAVVITLLPLGAILTSGLFIFGMSRLLGRSRFVFDLALSLLVPLALYLLFEVGLNAGLPTGVLPMF</sequence>
<evidence type="ECO:0000259" key="2">
    <source>
        <dbReference type="Pfam" id="PF07331"/>
    </source>
</evidence>
<keyword evidence="1" id="KW-0472">Membrane</keyword>
<organism evidence="3 4">
    <name type="scientific">Actinomadura alba</name>
    <dbReference type="NCBI Taxonomy" id="406431"/>
    <lineage>
        <taxon>Bacteria</taxon>
        <taxon>Bacillati</taxon>
        <taxon>Actinomycetota</taxon>
        <taxon>Actinomycetes</taxon>
        <taxon>Streptosporangiales</taxon>
        <taxon>Thermomonosporaceae</taxon>
        <taxon>Actinomadura</taxon>
    </lineage>
</organism>
<name>A0ABR7M184_9ACTN</name>
<feature type="transmembrane region" description="Helical" evidence="1">
    <location>
        <begin position="163"/>
        <end position="181"/>
    </location>
</feature>
<dbReference type="EMBL" id="JABVEC010000051">
    <property type="protein sequence ID" value="MBC6470888.1"/>
    <property type="molecule type" value="Genomic_DNA"/>
</dbReference>
<dbReference type="RefSeq" id="WP_187247931.1">
    <property type="nucleotide sequence ID" value="NZ_BAAAOK010000005.1"/>
</dbReference>
<keyword evidence="1" id="KW-0812">Transmembrane</keyword>
<dbReference type="Proteomes" id="UP000805614">
    <property type="component" value="Unassembled WGS sequence"/>
</dbReference>
<accession>A0ABR7M184</accession>
<feature type="transmembrane region" description="Helical" evidence="1">
    <location>
        <begin position="24"/>
        <end position="42"/>
    </location>
</feature>
<evidence type="ECO:0000313" key="4">
    <source>
        <dbReference type="Proteomes" id="UP000805614"/>
    </source>
</evidence>
<keyword evidence="4" id="KW-1185">Reference proteome</keyword>
<dbReference type="InterPro" id="IPR009936">
    <property type="entry name" value="DUF1468"/>
</dbReference>
<gene>
    <name evidence="3" type="ORF">HKK74_36175</name>
</gene>
<feature type="transmembrane region" description="Helical" evidence="1">
    <location>
        <begin position="122"/>
        <end position="151"/>
    </location>
</feature>
<reference evidence="3 4" key="1">
    <citation type="submission" date="2020-06" db="EMBL/GenBank/DDBJ databases">
        <title>Actinomadura xiongansis sp. nov., isolated from soil of Baiyangdian.</title>
        <authorList>
            <person name="Zhang X."/>
        </authorList>
    </citation>
    <scope>NUCLEOTIDE SEQUENCE [LARGE SCALE GENOMIC DNA]</scope>
    <source>
        <strain evidence="3 4">HBUM206468</strain>
    </source>
</reference>
<evidence type="ECO:0000256" key="1">
    <source>
        <dbReference type="SAM" id="Phobius"/>
    </source>
</evidence>
<comment type="caution">
    <text evidence="3">The sequence shown here is derived from an EMBL/GenBank/DDBJ whole genome shotgun (WGS) entry which is preliminary data.</text>
</comment>